<dbReference type="PANTHER" id="PTHR30055">
    <property type="entry name" value="HTH-TYPE TRANSCRIPTIONAL REGULATOR RUTR"/>
    <property type="match status" value="1"/>
</dbReference>
<evidence type="ECO:0000313" key="8">
    <source>
        <dbReference type="Proteomes" id="UP000283374"/>
    </source>
</evidence>
<protein>
    <submittedName>
        <fullName evidence="7">TetR family transcriptional regulator</fullName>
    </submittedName>
</protein>
<dbReference type="InterPro" id="IPR050109">
    <property type="entry name" value="HTH-type_TetR-like_transc_reg"/>
</dbReference>
<dbReference type="AlphaFoldDB" id="A0A413RRK3"/>
<keyword evidence="8" id="KW-1185">Reference proteome</keyword>
<name>A0A413RRK3_9CELL</name>
<dbReference type="Proteomes" id="UP000283374">
    <property type="component" value="Unassembled WGS sequence"/>
</dbReference>
<dbReference type="InterPro" id="IPR001647">
    <property type="entry name" value="HTH_TetR"/>
</dbReference>
<dbReference type="PANTHER" id="PTHR30055:SF243">
    <property type="entry name" value="HTH-TYPE TRANSCRIPTIONAL REGULATOR RV1816"/>
    <property type="match status" value="1"/>
</dbReference>
<dbReference type="InterPro" id="IPR025996">
    <property type="entry name" value="MT1864/Rv1816-like_C"/>
</dbReference>
<evidence type="ECO:0000256" key="2">
    <source>
        <dbReference type="ARBA" id="ARBA00023125"/>
    </source>
</evidence>
<keyword evidence="2 4" id="KW-0238">DNA-binding</keyword>
<keyword evidence="1" id="KW-0805">Transcription regulation</keyword>
<evidence type="ECO:0000256" key="1">
    <source>
        <dbReference type="ARBA" id="ARBA00023015"/>
    </source>
</evidence>
<evidence type="ECO:0000256" key="4">
    <source>
        <dbReference type="PROSITE-ProRule" id="PRU00335"/>
    </source>
</evidence>
<sequence length="264" mass="26973">MPDTDPNRPPDAVAPRTPRERARAEFTADLLAAARARVRDEGAAQLSLRAVARDLGVASSAVYRYVDSRDALLTLLIIEAYDAAGTACEEAAERGRRAGAAPAQTWLAVARAFRAWALADRHGFGLVYGTPVPGYLAPQDTVRPATRVWGALGGVVAAAMADGSLRPGGPDVAARDLVEPQVLEFAAGIGAGAAAPGGSDALESAAGGVVGSEVLFAALLGAVSMELYGHLHNVMTDTARVFDVAMATAAAGVGLHVSLDGPVP</sequence>
<gene>
    <name evidence="7" type="ORF">D1825_00750</name>
</gene>
<evidence type="ECO:0000313" key="7">
    <source>
        <dbReference type="EMBL" id="RHA44531.1"/>
    </source>
</evidence>
<dbReference type="Pfam" id="PF00440">
    <property type="entry name" value="TetR_N"/>
    <property type="match status" value="1"/>
</dbReference>
<feature type="domain" description="HTH tetR-type" evidence="6">
    <location>
        <begin position="24"/>
        <end position="84"/>
    </location>
</feature>
<dbReference type="GO" id="GO:0003700">
    <property type="term" value="F:DNA-binding transcription factor activity"/>
    <property type="evidence" value="ECO:0007669"/>
    <property type="project" value="TreeGrafter"/>
</dbReference>
<dbReference type="InterPro" id="IPR036271">
    <property type="entry name" value="Tet_transcr_reg_TetR-rel_C_sf"/>
</dbReference>
<dbReference type="PROSITE" id="PS50977">
    <property type="entry name" value="HTH_TETR_2"/>
    <property type="match status" value="1"/>
</dbReference>
<evidence type="ECO:0000256" key="5">
    <source>
        <dbReference type="SAM" id="MobiDB-lite"/>
    </source>
</evidence>
<evidence type="ECO:0000259" key="6">
    <source>
        <dbReference type="PROSITE" id="PS50977"/>
    </source>
</evidence>
<feature type="region of interest" description="Disordered" evidence="5">
    <location>
        <begin position="1"/>
        <end position="21"/>
    </location>
</feature>
<dbReference type="Gene3D" id="1.10.357.10">
    <property type="entry name" value="Tetracycline Repressor, domain 2"/>
    <property type="match status" value="1"/>
</dbReference>
<reference evidence="7 8" key="1">
    <citation type="submission" date="2018-08" db="EMBL/GenBank/DDBJ databases">
        <title>Cellulomonas rhizosphaerae sp. nov., a novel actinomycete isolated from soil.</title>
        <authorList>
            <person name="Tian Y."/>
        </authorList>
    </citation>
    <scope>NUCLEOTIDE SEQUENCE [LARGE SCALE GENOMIC DNA]</scope>
    <source>
        <strain evidence="7 8">NEAU-TCZ24</strain>
    </source>
</reference>
<dbReference type="GO" id="GO:0000976">
    <property type="term" value="F:transcription cis-regulatory region binding"/>
    <property type="evidence" value="ECO:0007669"/>
    <property type="project" value="TreeGrafter"/>
</dbReference>
<keyword evidence="3" id="KW-0804">Transcription</keyword>
<evidence type="ECO:0000256" key="3">
    <source>
        <dbReference type="ARBA" id="ARBA00023163"/>
    </source>
</evidence>
<accession>A0A413RRK3</accession>
<dbReference type="Pfam" id="PF13305">
    <property type="entry name" value="TetR_C_33"/>
    <property type="match status" value="1"/>
</dbReference>
<proteinExistence type="predicted"/>
<organism evidence="7 8">
    <name type="scientific">Cellulomonas rhizosphaerae</name>
    <dbReference type="NCBI Taxonomy" id="2293719"/>
    <lineage>
        <taxon>Bacteria</taxon>
        <taxon>Bacillati</taxon>
        <taxon>Actinomycetota</taxon>
        <taxon>Actinomycetes</taxon>
        <taxon>Micrococcales</taxon>
        <taxon>Cellulomonadaceae</taxon>
        <taxon>Cellulomonas</taxon>
    </lineage>
</organism>
<dbReference type="SUPFAM" id="SSF46689">
    <property type="entry name" value="Homeodomain-like"/>
    <property type="match status" value="1"/>
</dbReference>
<dbReference type="RefSeq" id="WP_118765623.1">
    <property type="nucleotide sequence ID" value="NZ_QWKP01000053.1"/>
</dbReference>
<dbReference type="SUPFAM" id="SSF48498">
    <property type="entry name" value="Tetracyclin repressor-like, C-terminal domain"/>
    <property type="match status" value="1"/>
</dbReference>
<dbReference type="EMBL" id="QWKP01000053">
    <property type="protein sequence ID" value="RHA44531.1"/>
    <property type="molecule type" value="Genomic_DNA"/>
</dbReference>
<dbReference type="InterPro" id="IPR009057">
    <property type="entry name" value="Homeodomain-like_sf"/>
</dbReference>
<comment type="caution">
    <text evidence="7">The sequence shown here is derived from an EMBL/GenBank/DDBJ whole genome shotgun (WGS) entry which is preliminary data.</text>
</comment>
<dbReference type="OrthoDB" id="3210322at2"/>
<feature type="DNA-binding region" description="H-T-H motif" evidence="4">
    <location>
        <begin position="47"/>
        <end position="66"/>
    </location>
</feature>